<sequence>METTTKKAMYALLAGAAVGATLGILFAPDKGSKTREKIKEGFDETKNNIKHKFESIADELKHKFSSNNHDLEETYKELLSHTNHKTEEVISFLEDKLKDLKKHNAKLQN</sequence>
<dbReference type="STRING" id="498292.SAMN05660845_1532"/>
<name>A0A1I0Y681_9FLAO</name>
<dbReference type="AlphaFoldDB" id="A0A1I0Y681"/>
<proteinExistence type="predicted"/>
<evidence type="ECO:0000313" key="1">
    <source>
        <dbReference type="EMBL" id="SFB08789.1"/>
    </source>
</evidence>
<dbReference type="PANTHER" id="PTHR35792:SF2">
    <property type="entry name" value="GENERAL STRESS PROTEIN"/>
    <property type="match status" value="1"/>
</dbReference>
<accession>A0A1I0Y681</accession>
<keyword evidence="2" id="KW-1185">Reference proteome</keyword>
<dbReference type="EMBL" id="FOJT01000004">
    <property type="protein sequence ID" value="SFB08789.1"/>
    <property type="molecule type" value="Genomic_DNA"/>
</dbReference>
<dbReference type="InterPro" id="IPR052928">
    <property type="entry name" value="Desiccation-related_membrane"/>
</dbReference>
<reference evidence="2" key="1">
    <citation type="submission" date="2016-10" db="EMBL/GenBank/DDBJ databases">
        <authorList>
            <person name="Varghese N."/>
            <person name="Submissions S."/>
        </authorList>
    </citation>
    <scope>NUCLEOTIDE SEQUENCE [LARGE SCALE GENOMIC DNA]</scope>
    <source>
        <strain evidence="2">DSM 21789</strain>
    </source>
</reference>
<dbReference type="InterPro" id="IPR024623">
    <property type="entry name" value="YtxH"/>
</dbReference>
<dbReference type="Proteomes" id="UP000199604">
    <property type="component" value="Unassembled WGS sequence"/>
</dbReference>
<dbReference type="PANTHER" id="PTHR35792">
    <property type="entry name" value="GENERAL STRESS PROTEIN"/>
    <property type="match status" value="1"/>
</dbReference>
<dbReference type="Pfam" id="PF12732">
    <property type="entry name" value="YtxH"/>
    <property type="match status" value="1"/>
</dbReference>
<gene>
    <name evidence="1" type="ORF">SAMN05660845_1532</name>
</gene>
<dbReference type="Gene3D" id="1.10.287.700">
    <property type="entry name" value="Helix hairpin bin"/>
    <property type="match status" value="1"/>
</dbReference>
<dbReference type="OrthoDB" id="598035at2"/>
<dbReference type="RefSeq" id="WP_091475701.1">
    <property type="nucleotide sequence ID" value="NZ_FOJT01000004.1"/>
</dbReference>
<organism evidence="1 2">
    <name type="scientific">Flavobacterium swingsii</name>
    <dbReference type="NCBI Taxonomy" id="498292"/>
    <lineage>
        <taxon>Bacteria</taxon>
        <taxon>Pseudomonadati</taxon>
        <taxon>Bacteroidota</taxon>
        <taxon>Flavobacteriia</taxon>
        <taxon>Flavobacteriales</taxon>
        <taxon>Flavobacteriaceae</taxon>
        <taxon>Flavobacterium</taxon>
    </lineage>
</organism>
<evidence type="ECO:0000313" key="2">
    <source>
        <dbReference type="Proteomes" id="UP000199604"/>
    </source>
</evidence>
<protein>
    <submittedName>
        <fullName evidence="1">Gas vesicle protein</fullName>
    </submittedName>
</protein>